<dbReference type="PRINTS" id="PR01415">
    <property type="entry name" value="ANKYRIN"/>
</dbReference>
<feature type="repeat" description="ANK" evidence="3">
    <location>
        <begin position="93"/>
        <end position="121"/>
    </location>
</feature>
<dbReference type="InterPro" id="IPR002110">
    <property type="entry name" value="Ankyrin_rpt"/>
</dbReference>
<dbReference type="Pfam" id="PF13857">
    <property type="entry name" value="Ank_5"/>
    <property type="match status" value="1"/>
</dbReference>
<dbReference type="PANTHER" id="PTHR24173">
    <property type="entry name" value="ANKYRIN REPEAT CONTAINING"/>
    <property type="match status" value="1"/>
</dbReference>
<dbReference type="PANTHER" id="PTHR24173:SF74">
    <property type="entry name" value="ANKYRIN REPEAT DOMAIN-CONTAINING PROTEIN 16"/>
    <property type="match status" value="1"/>
</dbReference>
<feature type="repeat" description="ANK" evidence="3">
    <location>
        <begin position="261"/>
        <end position="293"/>
    </location>
</feature>
<dbReference type="SMART" id="SM00248">
    <property type="entry name" value="ANK"/>
    <property type="match status" value="6"/>
</dbReference>
<comment type="caution">
    <text evidence="5">The sequence shown here is derived from an EMBL/GenBank/DDBJ whole genome shotgun (WGS) entry which is preliminary data.</text>
</comment>
<protein>
    <submittedName>
        <fullName evidence="5">Ankyrin repeat domain-containing protein</fullName>
    </submittedName>
</protein>
<accession>A0ABT7C3G7</accession>
<dbReference type="Proteomes" id="UP001232992">
    <property type="component" value="Unassembled WGS sequence"/>
</dbReference>
<organism evidence="5 6">
    <name type="scientific">Roseofilum casamattae BLCC-M143</name>
    <dbReference type="NCBI Taxonomy" id="3022442"/>
    <lineage>
        <taxon>Bacteria</taxon>
        <taxon>Bacillati</taxon>
        <taxon>Cyanobacteriota</taxon>
        <taxon>Cyanophyceae</taxon>
        <taxon>Desertifilales</taxon>
        <taxon>Desertifilaceae</taxon>
        <taxon>Roseofilum</taxon>
        <taxon>Roseofilum casamattae</taxon>
    </lineage>
</organism>
<dbReference type="Gene3D" id="1.25.40.20">
    <property type="entry name" value="Ankyrin repeat-containing domain"/>
    <property type="match status" value="3"/>
</dbReference>
<sequence length="355" mass="39882">MSIQSIWAFLRQFIALTFFILALCSIALGRFNVWVYLGCVFILIMVINFDWVWIELWEKIQYQEIHIRAENGDSQWVKEYLEQGGNSDPKTVKDITPLYLAAREGHVEVFRLLVEYGADPNHKVLDMSLDSTPIWIAMYKKHDEIIDFLLQYGVEKDVFFAIYSGDLEVLKQSIANEEDINLIRSKELSKTCLREKDLLHMAMPRDSANAVKFLLEKGADVDIQDERGFSLLHYAAINNALTVAQVLLEQGVAVDAVPSHHSLTPLHEASTGGHINAIELLLDNGAEIDAQESVTSYTPLHLAISGNFPEAVKVLISRGASVKLEDSSGRTPLAHAEHLGNRAEIIQILADREAE</sequence>
<evidence type="ECO:0000256" key="1">
    <source>
        <dbReference type="ARBA" id="ARBA00022737"/>
    </source>
</evidence>
<keyword evidence="6" id="KW-1185">Reference proteome</keyword>
<evidence type="ECO:0000313" key="6">
    <source>
        <dbReference type="Proteomes" id="UP001232992"/>
    </source>
</evidence>
<dbReference type="SUPFAM" id="SSF48403">
    <property type="entry name" value="Ankyrin repeat"/>
    <property type="match status" value="1"/>
</dbReference>
<feature type="transmembrane region" description="Helical" evidence="4">
    <location>
        <begin position="34"/>
        <end position="54"/>
    </location>
</feature>
<evidence type="ECO:0000256" key="2">
    <source>
        <dbReference type="ARBA" id="ARBA00023043"/>
    </source>
</evidence>
<dbReference type="PROSITE" id="PS50088">
    <property type="entry name" value="ANK_REPEAT"/>
    <property type="match status" value="5"/>
</dbReference>
<dbReference type="Pfam" id="PF12796">
    <property type="entry name" value="Ank_2"/>
    <property type="match status" value="2"/>
</dbReference>
<feature type="transmembrane region" description="Helical" evidence="4">
    <location>
        <begin position="7"/>
        <end position="28"/>
    </location>
</feature>
<keyword evidence="4" id="KW-0812">Transmembrane</keyword>
<dbReference type="InterPro" id="IPR036770">
    <property type="entry name" value="Ankyrin_rpt-contain_sf"/>
</dbReference>
<gene>
    <name evidence="5" type="ORF">PMH09_18800</name>
</gene>
<feature type="repeat" description="ANK" evidence="3">
    <location>
        <begin position="295"/>
        <end position="327"/>
    </location>
</feature>
<name>A0ABT7C3G7_9CYAN</name>
<feature type="repeat" description="ANK" evidence="3">
    <location>
        <begin position="227"/>
        <end position="259"/>
    </location>
</feature>
<evidence type="ECO:0000256" key="3">
    <source>
        <dbReference type="PROSITE-ProRule" id="PRU00023"/>
    </source>
</evidence>
<keyword evidence="4" id="KW-1133">Transmembrane helix</keyword>
<keyword evidence="1" id="KW-0677">Repeat</keyword>
<dbReference type="PROSITE" id="PS50297">
    <property type="entry name" value="ANK_REP_REGION"/>
    <property type="match status" value="5"/>
</dbReference>
<evidence type="ECO:0000256" key="4">
    <source>
        <dbReference type="SAM" id="Phobius"/>
    </source>
</evidence>
<dbReference type="EMBL" id="JAQOSQ010000029">
    <property type="protein sequence ID" value="MDJ1185241.1"/>
    <property type="molecule type" value="Genomic_DNA"/>
</dbReference>
<reference evidence="5 6" key="1">
    <citation type="submission" date="2023-01" db="EMBL/GenBank/DDBJ databases">
        <title>Novel diversity within Roseofilum (Cyanobacteria; Desertifilaceae) from marine benthic mats with descriptions of four novel species.</title>
        <authorList>
            <person name="Wang Y."/>
            <person name="Berthold D.E."/>
            <person name="Hu J."/>
            <person name="Lefler F.W."/>
            <person name="Laughinghouse H.D. IV."/>
        </authorList>
    </citation>
    <scope>NUCLEOTIDE SEQUENCE [LARGE SCALE GENOMIC DNA]</scope>
    <source>
        <strain evidence="5 6">BLCC-M143</strain>
    </source>
</reference>
<evidence type="ECO:0000313" key="5">
    <source>
        <dbReference type="EMBL" id="MDJ1185241.1"/>
    </source>
</evidence>
<proteinExistence type="predicted"/>
<keyword evidence="4" id="KW-0472">Membrane</keyword>
<feature type="repeat" description="ANK" evidence="3">
    <location>
        <begin position="194"/>
        <end position="226"/>
    </location>
</feature>
<keyword evidence="2 3" id="KW-0040">ANK repeat</keyword>
<dbReference type="RefSeq" id="WP_283759886.1">
    <property type="nucleotide sequence ID" value="NZ_JAQOSQ010000029.1"/>
</dbReference>